<reference evidence="1" key="1">
    <citation type="submission" date="2015-10" db="EMBL/GenBank/DDBJ databases">
        <authorList>
            <person name="Gilbert D.G."/>
        </authorList>
    </citation>
    <scope>NUCLEOTIDE SEQUENCE</scope>
</reference>
<dbReference type="EMBL" id="CZQD01000031">
    <property type="protein sequence ID" value="CUS56639.1"/>
    <property type="molecule type" value="Genomic_DNA"/>
</dbReference>
<proteinExistence type="predicted"/>
<sequence>MEVSILPQSERRCRFLETLEFAGRMISAGWFICAKIEAETVPGT</sequence>
<dbReference type="AlphaFoldDB" id="A0A160U2J3"/>
<name>A0A160U2J3_9ZZZZ</name>
<organism evidence="1">
    <name type="scientific">hydrothermal vent metagenome</name>
    <dbReference type="NCBI Taxonomy" id="652676"/>
    <lineage>
        <taxon>unclassified sequences</taxon>
        <taxon>metagenomes</taxon>
        <taxon>ecological metagenomes</taxon>
    </lineage>
</organism>
<evidence type="ECO:0000313" key="1">
    <source>
        <dbReference type="EMBL" id="CUS56639.1"/>
    </source>
</evidence>
<accession>A0A160U2J3</accession>
<protein>
    <submittedName>
        <fullName evidence="1">Uncharacterized protein</fullName>
    </submittedName>
</protein>
<gene>
    <name evidence="1" type="ORF">MGWOODY_Hyp226</name>
</gene>